<dbReference type="CDD" id="cd09917">
    <property type="entry name" value="F-box_SF"/>
    <property type="match status" value="1"/>
</dbReference>
<keyword evidence="2" id="KW-1185">Reference proteome</keyword>
<dbReference type="SMART" id="SM00256">
    <property type="entry name" value="FBOX"/>
    <property type="match status" value="2"/>
</dbReference>
<proteinExistence type="predicted"/>
<dbReference type="Proteomes" id="UP000005239">
    <property type="component" value="Unassembled WGS sequence"/>
</dbReference>
<reference evidence="1" key="2">
    <citation type="submission" date="2022-06" db="UniProtKB">
        <authorList>
            <consortium name="EnsemblMetazoa"/>
        </authorList>
    </citation>
    <scope>IDENTIFICATION</scope>
    <source>
        <strain evidence="1">PS312</strain>
    </source>
</reference>
<sequence length="665" mass="76272">MQWPDINQIPTFPNDLMFLIFNDLSTEERIPLGTTCKRLATLVKGGVSGKNIGDSHTENRALSISWNFAKKGGRVRSRLALRADTPPPRSVCTRGYPQTHHRNWSHASSKEDPAPLQIFRLTDSYKYVTFDISEHIVDEFIRSMMYLPSVDYDWEGDEEDGELCYIFDKSSRTILFASNNDNDESIARVTIAKIDERNNLRIHNDNPTLPNDLMFLIFNELPTVDRIQLGTSCKRFRKIDFELGSKHFERIDISLIDFYQQLSVVGKTGSMEYAIHGNITGHAYPSRHNLSRFRSARTNVLNIACDQSTRSSYNIRDSDFDFIAKICEQIRFASAFIKTNFCESNTIEHLISIIKRFSMKHTQVVIKSSAPQSTSFLYSHLLKQLPKINRFRFDFFTISKWNEHRGIGISESAFHHIVSQTNHAEFDLVQTTAEGIQRVFEMVRNWDGYKFVVFNTDWTTVIEFIALHLVNGTYAFDDTRVTDRSTRTVLIKSDVVHSKFIANVVICKVDADYKIPPLPNDLISIAFSSSRSTFRIRSADFDFLGKLVEQITFKSLMIKANCCDSTSIEQLTSLIKSCKMEKVSFYLSDNENTSHLCSHLLLQLPKLDKFRFQFHTLPSGQANREEEGISESAFLHIVSNTNAARLDKVNYTADGIQRAFEMVKQ</sequence>
<dbReference type="PROSITE" id="PS50181">
    <property type="entry name" value="FBOX"/>
    <property type="match status" value="1"/>
</dbReference>
<organism evidence="1 2">
    <name type="scientific">Pristionchus pacificus</name>
    <name type="common">Parasitic nematode worm</name>
    <dbReference type="NCBI Taxonomy" id="54126"/>
    <lineage>
        <taxon>Eukaryota</taxon>
        <taxon>Metazoa</taxon>
        <taxon>Ecdysozoa</taxon>
        <taxon>Nematoda</taxon>
        <taxon>Chromadorea</taxon>
        <taxon>Rhabditida</taxon>
        <taxon>Rhabditina</taxon>
        <taxon>Diplogasteromorpha</taxon>
        <taxon>Diplogasteroidea</taxon>
        <taxon>Neodiplogasteridae</taxon>
        <taxon>Pristionchus</taxon>
    </lineage>
</organism>
<dbReference type="AlphaFoldDB" id="A0A2A6B9R8"/>
<protein>
    <submittedName>
        <fullName evidence="1">F-box domain-containing protein</fullName>
    </submittedName>
</protein>
<name>A0A2A6B9R8_PRIPA</name>
<accession>A0A2A6B9R8</accession>
<reference evidence="2" key="1">
    <citation type="journal article" date="2008" name="Nat. Genet.">
        <title>The Pristionchus pacificus genome provides a unique perspective on nematode lifestyle and parasitism.</title>
        <authorList>
            <person name="Dieterich C."/>
            <person name="Clifton S.W."/>
            <person name="Schuster L.N."/>
            <person name="Chinwalla A."/>
            <person name="Delehaunty K."/>
            <person name="Dinkelacker I."/>
            <person name="Fulton L."/>
            <person name="Fulton R."/>
            <person name="Godfrey J."/>
            <person name="Minx P."/>
            <person name="Mitreva M."/>
            <person name="Roeseler W."/>
            <person name="Tian H."/>
            <person name="Witte H."/>
            <person name="Yang S.P."/>
            <person name="Wilson R.K."/>
            <person name="Sommer R.J."/>
        </authorList>
    </citation>
    <scope>NUCLEOTIDE SEQUENCE [LARGE SCALE GENOMIC DNA]</scope>
    <source>
        <strain evidence="2">PS312</strain>
    </source>
</reference>
<gene>
    <name evidence="1" type="primary">WBGene00273448</name>
</gene>
<dbReference type="InterPro" id="IPR001810">
    <property type="entry name" value="F-box_dom"/>
</dbReference>
<evidence type="ECO:0000313" key="1">
    <source>
        <dbReference type="EnsemblMetazoa" id="PPA35079.1"/>
    </source>
</evidence>
<dbReference type="Pfam" id="PF00646">
    <property type="entry name" value="F-box"/>
    <property type="match status" value="1"/>
</dbReference>
<evidence type="ECO:0000313" key="2">
    <source>
        <dbReference type="Proteomes" id="UP000005239"/>
    </source>
</evidence>
<dbReference type="EnsemblMetazoa" id="PPA35079.1">
    <property type="protein sequence ID" value="PPA35079.1"/>
    <property type="gene ID" value="WBGene00273448"/>
</dbReference>
<accession>A0A8R1YSB7</accession>